<evidence type="ECO:0000256" key="2">
    <source>
        <dbReference type="ARBA" id="ARBA00010663"/>
    </source>
</evidence>
<feature type="transmembrane region" description="Helical" evidence="10">
    <location>
        <begin position="297"/>
        <end position="322"/>
    </location>
</feature>
<evidence type="ECO:0000313" key="12">
    <source>
        <dbReference type="EMBL" id="KAF8777942.1"/>
    </source>
</evidence>
<feature type="transmembrane region" description="Helical" evidence="10">
    <location>
        <begin position="39"/>
        <end position="64"/>
    </location>
</feature>
<sequence length="514" mass="57978">MQTEANPTTSEDPHSMAPNETMQEIVPYPDFTQIPAVRYVFVAAYLIVMVLAVIGNAMVCCTVFTNRKMHTAVNYYIVNLAVCDFMVGIFVLPVKLMELTSPADWGILNDELCTTFMYLQTIFVFASVLTLVAICIERYMAVLHPLESRMHQTKARAKRILCMVWIIPCFVAAPFLYRAAAYSNTLQSSYGEISRLTCFTNLPDSVRKGYYTFLFVFIYILPLTFIAGTCLQVARCLLKDIPVHRQGSIRRQEANRRKVAKMVLMVVLAFVISWTPYFLVSIITQYQAQNFMEHHNFFFTMLCINLFAFINSCVNPFIYAAMSTRFRNGFRRCFRFIFMWALCNAGAEEENSAALNPANAERNAKRVRFRCQAHMSCLLTQSSSDGGSNANSEASMRTACTVDANGRPISSIMRAFTKKRSSQKIIAQYIKKTGAISLANANNLQVSIQNNKYDPLYPRNSSLLSQLSPAKPKLDRKHSSSLGDVSKLNQSTSEISSIQPKRCFSCLTISSDGR</sequence>
<protein>
    <submittedName>
        <fullName evidence="12">Neuropeptide FF receptor 2 like protein</fullName>
    </submittedName>
</protein>
<evidence type="ECO:0000256" key="6">
    <source>
        <dbReference type="ARBA" id="ARBA00023136"/>
    </source>
</evidence>
<dbReference type="AlphaFoldDB" id="A0A8T0EPW4"/>
<evidence type="ECO:0000256" key="3">
    <source>
        <dbReference type="ARBA" id="ARBA00022692"/>
    </source>
</evidence>
<keyword evidence="5 9" id="KW-0297">G-protein coupled receptor</keyword>
<dbReference type="PRINTS" id="PR00237">
    <property type="entry name" value="GPCRRHODOPSN"/>
</dbReference>
<dbReference type="PANTHER" id="PTHR45695">
    <property type="entry name" value="LEUCOKININ RECEPTOR-RELATED"/>
    <property type="match status" value="1"/>
</dbReference>
<gene>
    <name evidence="12" type="ORF">HNY73_014722</name>
</gene>
<dbReference type="GO" id="GO:0005886">
    <property type="term" value="C:plasma membrane"/>
    <property type="evidence" value="ECO:0007669"/>
    <property type="project" value="TreeGrafter"/>
</dbReference>
<reference evidence="12" key="2">
    <citation type="submission" date="2020-06" db="EMBL/GenBank/DDBJ databases">
        <authorList>
            <person name="Sheffer M."/>
        </authorList>
    </citation>
    <scope>NUCLEOTIDE SEQUENCE</scope>
</reference>
<dbReference type="Gene3D" id="1.20.1070.10">
    <property type="entry name" value="Rhodopsin 7-helix transmembrane proteins"/>
    <property type="match status" value="1"/>
</dbReference>
<evidence type="ECO:0000256" key="4">
    <source>
        <dbReference type="ARBA" id="ARBA00022989"/>
    </source>
</evidence>
<evidence type="ECO:0000256" key="7">
    <source>
        <dbReference type="ARBA" id="ARBA00023170"/>
    </source>
</evidence>
<organism evidence="12 13">
    <name type="scientific">Argiope bruennichi</name>
    <name type="common">Wasp spider</name>
    <name type="synonym">Aranea bruennichi</name>
    <dbReference type="NCBI Taxonomy" id="94029"/>
    <lineage>
        <taxon>Eukaryota</taxon>
        <taxon>Metazoa</taxon>
        <taxon>Ecdysozoa</taxon>
        <taxon>Arthropoda</taxon>
        <taxon>Chelicerata</taxon>
        <taxon>Arachnida</taxon>
        <taxon>Araneae</taxon>
        <taxon>Araneomorphae</taxon>
        <taxon>Entelegynae</taxon>
        <taxon>Araneoidea</taxon>
        <taxon>Araneidae</taxon>
        <taxon>Argiope</taxon>
    </lineage>
</organism>
<feature type="transmembrane region" description="Helical" evidence="10">
    <location>
        <begin position="116"/>
        <end position="139"/>
    </location>
</feature>
<keyword evidence="13" id="KW-1185">Reference proteome</keyword>
<evidence type="ECO:0000256" key="8">
    <source>
        <dbReference type="ARBA" id="ARBA00023224"/>
    </source>
</evidence>
<feature type="transmembrane region" description="Helical" evidence="10">
    <location>
        <begin position="76"/>
        <end position="96"/>
    </location>
</feature>
<evidence type="ECO:0000256" key="1">
    <source>
        <dbReference type="ARBA" id="ARBA00004141"/>
    </source>
</evidence>
<keyword evidence="6 10" id="KW-0472">Membrane</keyword>
<evidence type="ECO:0000313" key="13">
    <source>
        <dbReference type="Proteomes" id="UP000807504"/>
    </source>
</evidence>
<feature type="transmembrane region" description="Helical" evidence="10">
    <location>
        <begin position="259"/>
        <end position="277"/>
    </location>
</feature>
<dbReference type="PROSITE" id="PS00237">
    <property type="entry name" value="G_PROTEIN_RECEP_F1_1"/>
    <property type="match status" value="1"/>
</dbReference>
<accession>A0A8T0EPW4</accession>
<evidence type="ECO:0000256" key="9">
    <source>
        <dbReference type="RuleBase" id="RU000688"/>
    </source>
</evidence>
<keyword evidence="3 9" id="KW-0812">Transmembrane</keyword>
<feature type="transmembrane region" description="Helical" evidence="10">
    <location>
        <begin position="210"/>
        <end position="238"/>
    </location>
</feature>
<proteinExistence type="inferred from homology"/>
<dbReference type="InterPro" id="IPR017452">
    <property type="entry name" value="GPCR_Rhodpsn_7TM"/>
</dbReference>
<dbReference type="PANTHER" id="PTHR45695:SF15">
    <property type="entry name" value="OPSIN RH2"/>
    <property type="match status" value="1"/>
</dbReference>
<comment type="subcellular location">
    <subcellularLocation>
        <location evidence="1">Membrane</location>
        <topology evidence="1">Multi-pass membrane protein</topology>
    </subcellularLocation>
</comment>
<dbReference type="Pfam" id="PF00001">
    <property type="entry name" value="7tm_1"/>
    <property type="match status" value="1"/>
</dbReference>
<dbReference type="InterPro" id="IPR000276">
    <property type="entry name" value="GPCR_Rhodpsn"/>
</dbReference>
<comment type="caution">
    <text evidence="12">The sequence shown here is derived from an EMBL/GenBank/DDBJ whole genome shotgun (WGS) entry which is preliminary data.</text>
</comment>
<dbReference type="SMART" id="SM01381">
    <property type="entry name" value="7TM_GPCR_Srsx"/>
    <property type="match status" value="1"/>
</dbReference>
<dbReference type="GO" id="GO:0004930">
    <property type="term" value="F:G protein-coupled receptor activity"/>
    <property type="evidence" value="ECO:0007669"/>
    <property type="project" value="UniProtKB-KW"/>
</dbReference>
<dbReference type="PROSITE" id="PS50262">
    <property type="entry name" value="G_PROTEIN_RECEP_F1_2"/>
    <property type="match status" value="1"/>
</dbReference>
<feature type="domain" description="G-protein coupled receptors family 1 profile" evidence="11">
    <location>
        <begin position="55"/>
        <end position="319"/>
    </location>
</feature>
<evidence type="ECO:0000256" key="10">
    <source>
        <dbReference type="SAM" id="Phobius"/>
    </source>
</evidence>
<keyword evidence="7 9" id="KW-0675">Receptor</keyword>
<reference evidence="12" key="1">
    <citation type="journal article" date="2020" name="bioRxiv">
        <title>Chromosome-level reference genome of the European wasp spider Argiope bruennichi: a resource for studies on range expansion and evolutionary adaptation.</title>
        <authorList>
            <person name="Sheffer M.M."/>
            <person name="Hoppe A."/>
            <person name="Krehenwinkel H."/>
            <person name="Uhl G."/>
            <person name="Kuss A.W."/>
            <person name="Jensen L."/>
            <person name="Jensen C."/>
            <person name="Gillespie R.G."/>
            <person name="Hoff K.J."/>
            <person name="Prost S."/>
        </authorList>
    </citation>
    <scope>NUCLEOTIDE SEQUENCE</scope>
</reference>
<evidence type="ECO:0000256" key="5">
    <source>
        <dbReference type="ARBA" id="ARBA00023040"/>
    </source>
</evidence>
<keyword evidence="4 10" id="KW-1133">Transmembrane helix</keyword>
<dbReference type="EMBL" id="JABXBU010002072">
    <property type="protein sequence ID" value="KAF8777942.1"/>
    <property type="molecule type" value="Genomic_DNA"/>
</dbReference>
<comment type="similarity">
    <text evidence="2 9">Belongs to the G-protein coupled receptor 1 family.</text>
</comment>
<feature type="transmembrane region" description="Helical" evidence="10">
    <location>
        <begin position="160"/>
        <end position="180"/>
    </location>
</feature>
<dbReference type="CDD" id="cd14993">
    <property type="entry name" value="7tmA_CCKR-like"/>
    <property type="match status" value="1"/>
</dbReference>
<keyword evidence="8 9" id="KW-0807">Transducer</keyword>
<name>A0A8T0EPW4_ARGBR</name>
<evidence type="ECO:0000259" key="11">
    <source>
        <dbReference type="PROSITE" id="PS50262"/>
    </source>
</evidence>
<dbReference type="SUPFAM" id="SSF81321">
    <property type="entry name" value="Family A G protein-coupled receptor-like"/>
    <property type="match status" value="1"/>
</dbReference>
<dbReference type="Proteomes" id="UP000807504">
    <property type="component" value="Unassembled WGS sequence"/>
</dbReference>